<dbReference type="STRING" id="1450535.A0A317X894"/>
<dbReference type="EMBL" id="MSFK01000006">
    <property type="protein sequence ID" value="PWY93797.1"/>
    <property type="molecule type" value="Genomic_DNA"/>
</dbReference>
<sequence>MVRVLKFVPTGLNHNSVQCEYYLRILSLGSDPNIDIIAVHGLNPKSKKNHAEKTWESNGKLWLRDFLPKQIPRARIFLFSYNSNVAIQSSAAGVREQAHVLLDRLRLERENCESRPLLFIAHSLGGIVVKEALVQAKLSAIYGSICTSTFGIAFFGTPHRGTHLARVGGVAAKFVRTVLGTASNTLLKALARGSLYAQELSANFDKLLENYQYLSFYETLPFKSIGIIVEKHSAVLGLPDSREKAVALNADHDEICRFPREEDDDYQYVSSLIVELASSATETRAVMSCFSESDSKILADETVQSFFMMPYTRNPGFVGREHTLSQLTERIMPLGKAHSRVAVYGLGGVGKTQIAIELAHQVHEAHPDASVFWIHANSTSRFQEGYYDVIKECGIENTGEKNHNNLMLVKQWLEKQCKRWLLIIDNADHASLFTSENRRGHGVLQSAAEIEEDPSILQYLPESTCGSIVITTRNRAAGVRFTRSVAQNMIEVDTMTKEESKSLIKSALSGDYPAESDMDDLAGLLDYLPLAIMQAACFMQENVLTVNEYIKLHSDSDDTRMNLLCEPFETLGRDSETPNALATTLIVSLDHIKKHEPYAIEALSLIAFLDQHHIPTSLMQQKITQTLDLTRALGTLKAFSLIIANGKGQNFSIHRLVQLTVRKWLIMEHKFEEKAIQAMDILAEIYPNAEWENWDICAEYLPHAVSVLNFIPELHGKLLRRRLYLQEGIAFYLWSQGREDEAEKLDLLIVEENKKEFGMEHPETLESIAGLASTYSNQNRLAEAEELDSFLVTARKKVHGANDIITLTSMLCLAATWRKQARFQEAEALLLEALETGKSVYGEEHEISIDAIDHLGTLYHDQSDLEKGEAFKLKSWNWHKEKYGLGHPWTLDTALDLCTIYDDQGKLQEGKELCSQSLQVCEEKLGPDHLTTQACKQTLLSFYTSLEEWQNAEKLCLHILGYTSKAHGTTHFETLGWKNELCSIYWKMGGYGDKIEKMDNEIINDSVRTFGSDHAYTLKFTAIARRHQGKDDEAMQLMAHATNKMEVLLGPFHPETLNSVGVLRSWCEPERDVVDVLLEAEGLGG</sequence>
<dbReference type="PANTHER" id="PTHR46082:SF10">
    <property type="entry name" value="NB-ARC DOMAIN-CONTAINING PROTEIN"/>
    <property type="match status" value="1"/>
</dbReference>
<dbReference type="Proteomes" id="UP000246702">
    <property type="component" value="Unassembled WGS sequence"/>
</dbReference>
<proteinExistence type="predicted"/>
<dbReference type="InterPro" id="IPR011990">
    <property type="entry name" value="TPR-like_helical_dom_sf"/>
</dbReference>
<dbReference type="InterPro" id="IPR027417">
    <property type="entry name" value="P-loop_NTPase"/>
</dbReference>
<dbReference type="SUPFAM" id="SSF53474">
    <property type="entry name" value="alpha/beta-Hydrolases"/>
    <property type="match status" value="1"/>
</dbReference>
<evidence type="ECO:0000313" key="3">
    <source>
        <dbReference type="Proteomes" id="UP000246702"/>
    </source>
</evidence>
<dbReference type="RefSeq" id="XP_025470558.1">
    <property type="nucleotide sequence ID" value="XM_025615537.1"/>
</dbReference>
<keyword evidence="3" id="KW-1185">Reference proteome</keyword>
<comment type="caution">
    <text evidence="2">The sequence shown here is derived from an EMBL/GenBank/DDBJ whole genome shotgun (WGS) entry which is preliminary data.</text>
</comment>
<organism evidence="2 3">
    <name type="scientific">Aspergillus sclerotioniger CBS 115572</name>
    <dbReference type="NCBI Taxonomy" id="1450535"/>
    <lineage>
        <taxon>Eukaryota</taxon>
        <taxon>Fungi</taxon>
        <taxon>Dikarya</taxon>
        <taxon>Ascomycota</taxon>
        <taxon>Pezizomycotina</taxon>
        <taxon>Eurotiomycetes</taxon>
        <taxon>Eurotiomycetidae</taxon>
        <taxon>Eurotiales</taxon>
        <taxon>Aspergillaceae</taxon>
        <taxon>Aspergillus</taxon>
        <taxon>Aspergillus subgen. Circumdati</taxon>
    </lineage>
</organism>
<dbReference type="Gene3D" id="3.40.50.300">
    <property type="entry name" value="P-loop containing nucleotide triphosphate hydrolases"/>
    <property type="match status" value="1"/>
</dbReference>
<dbReference type="InterPro" id="IPR053137">
    <property type="entry name" value="NLR-like"/>
</dbReference>
<dbReference type="Pfam" id="PF13374">
    <property type="entry name" value="TPR_10"/>
    <property type="match status" value="3"/>
</dbReference>
<dbReference type="InterPro" id="IPR007111">
    <property type="entry name" value="NACHT_NTPase"/>
</dbReference>
<dbReference type="AlphaFoldDB" id="A0A317X894"/>
<feature type="domain" description="NACHT" evidence="1">
    <location>
        <begin position="340"/>
        <end position="508"/>
    </location>
</feature>
<dbReference type="InterPro" id="IPR029058">
    <property type="entry name" value="AB_hydrolase_fold"/>
</dbReference>
<gene>
    <name evidence="2" type="ORF">BO94DRAFT_583154</name>
</gene>
<dbReference type="OrthoDB" id="5986190at2759"/>
<evidence type="ECO:0000259" key="1">
    <source>
        <dbReference type="Pfam" id="PF05729"/>
    </source>
</evidence>
<reference evidence="2 3" key="1">
    <citation type="submission" date="2016-12" db="EMBL/GenBank/DDBJ databases">
        <title>The genomes of Aspergillus section Nigri reveals drivers in fungal speciation.</title>
        <authorList>
            <consortium name="DOE Joint Genome Institute"/>
            <person name="Vesth T.C."/>
            <person name="Nybo J."/>
            <person name="Theobald S."/>
            <person name="Brandl J."/>
            <person name="Frisvad J.C."/>
            <person name="Nielsen K.F."/>
            <person name="Lyhne E.K."/>
            <person name="Kogle M.E."/>
            <person name="Kuo A."/>
            <person name="Riley R."/>
            <person name="Clum A."/>
            <person name="Nolan M."/>
            <person name="Lipzen A."/>
            <person name="Salamov A."/>
            <person name="Henrissat B."/>
            <person name="Wiebenga A."/>
            <person name="De Vries R.P."/>
            <person name="Grigoriev I.V."/>
            <person name="Mortensen U.H."/>
            <person name="Andersen M.R."/>
            <person name="Baker S.E."/>
        </authorList>
    </citation>
    <scope>NUCLEOTIDE SEQUENCE [LARGE SCALE GENOMIC DNA]</scope>
    <source>
        <strain evidence="2 3">CBS 115572</strain>
    </source>
</reference>
<accession>A0A317X894</accession>
<dbReference type="Pfam" id="PF05729">
    <property type="entry name" value="NACHT"/>
    <property type="match status" value="1"/>
</dbReference>
<dbReference type="Gene3D" id="3.40.50.1820">
    <property type="entry name" value="alpha/beta hydrolase"/>
    <property type="match status" value="1"/>
</dbReference>
<dbReference type="PANTHER" id="PTHR46082">
    <property type="entry name" value="ATP/GTP-BINDING PROTEIN-RELATED"/>
    <property type="match status" value="1"/>
</dbReference>
<name>A0A317X894_9EURO</name>
<dbReference type="SUPFAM" id="SSF52540">
    <property type="entry name" value="P-loop containing nucleoside triphosphate hydrolases"/>
    <property type="match status" value="1"/>
</dbReference>
<dbReference type="GeneID" id="37117680"/>
<dbReference type="Gene3D" id="1.25.40.10">
    <property type="entry name" value="Tetratricopeptide repeat domain"/>
    <property type="match status" value="2"/>
</dbReference>
<evidence type="ECO:0000313" key="2">
    <source>
        <dbReference type="EMBL" id="PWY93797.1"/>
    </source>
</evidence>
<dbReference type="SUPFAM" id="SSF48452">
    <property type="entry name" value="TPR-like"/>
    <property type="match status" value="2"/>
</dbReference>
<protein>
    <submittedName>
        <fullName evidence="2">Kinesin</fullName>
    </submittedName>
</protein>